<gene>
    <name evidence="3" type="ORF">Tco_0655468</name>
</gene>
<organism evidence="3 4">
    <name type="scientific">Tanacetum coccineum</name>
    <dbReference type="NCBI Taxonomy" id="301880"/>
    <lineage>
        <taxon>Eukaryota</taxon>
        <taxon>Viridiplantae</taxon>
        <taxon>Streptophyta</taxon>
        <taxon>Embryophyta</taxon>
        <taxon>Tracheophyta</taxon>
        <taxon>Spermatophyta</taxon>
        <taxon>Magnoliopsida</taxon>
        <taxon>eudicotyledons</taxon>
        <taxon>Gunneridae</taxon>
        <taxon>Pentapetalae</taxon>
        <taxon>asterids</taxon>
        <taxon>campanulids</taxon>
        <taxon>Asterales</taxon>
        <taxon>Asteraceae</taxon>
        <taxon>Asteroideae</taxon>
        <taxon>Anthemideae</taxon>
        <taxon>Anthemidinae</taxon>
        <taxon>Tanacetum</taxon>
    </lineage>
</organism>
<protein>
    <submittedName>
        <fullName evidence="3">Ribonuclease H-like domain-containing protein</fullName>
    </submittedName>
</protein>
<dbReference type="PANTHER" id="PTHR11439:SF511">
    <property type="match status" value="1"/>
</dbReference>
<proteinExistence type="predicted"/>
<reference evidence="3" key="2">
    <citation type="submission" date="2022-01" db="EMBL/GenBank/DDBJ databases">
        <authorList>
            <person name="Yamashiro T."/>
            <person name="Shiraishi A."/>
            <person name="Satake H."/>
            <person name="Nakayama K."/>
        </authorList>
    </citation>
    <scope>NUCLEOTIDE SEQUENCE</scope>
</reference>
<reference evidence="3" key="1">
    <citation type="journal article" date="2022" name="Int. J. Mol. Sci.">
        <title>Draft Genome of Tanacetum Coccineum: Genomic Comparison of Closely Related Tanacetum-Family Plants.</title>
        <authorList>
            <person name="Yamashiro T."/>
            <person name="Shiraishi A."/>
            <person name="Nakayama K."/>
            <person name="Satake H."/>
        </authorList>
    </citation>
    <scope>NUCLEOTIDE SEQUENCE</scope>
</reference>
<dbReference type="CDD" id="cd09272">
    <property type="entry name" value="RNase_HI_RT_Ty1"/>
    <property type="match status" value="1"/>
</dbReference>
<evidence type="ECO:0000313" key="4">
    <source>
        <dbReference type="Proteomes" id="UP001151760"/>
    </source>
</evidence>
<evidence type="ECO:0000256" key="1">
    <source>
        <dbReference type="SAM" id="MobiDB-lite"/>
    </source>
</evidence>
<dbReference type="InterPro" id="IPR057670">
    <property type="entry name" value="SH3_retrovirus"/>
</dbReference>
<evidence type="ECO:0000313" key="3">
    <source>
        <dbReference type="EMBL" id="GJS60684.1"/>
    </source>
</evidence>
<accession>A0ABQ4X672</accession>
<dbReference type="Pfam" id="PF25597">
    <property type="entry name" value="SH3_retrovirus"/>
    <property type="match status" value="1"/>
</dbReference>
<feature type="compositionally biased region" description="Basic and acidic residues" evidence="1">
    <location>
        <begin position="71"/>
        <end position="85"/>
    </location>
</feature>
<dbReference type="EMBL" id="BQNB010009238">
    <property type="protein sequence ID" value="GJS60684.1"/>
    <property type="molecule type" value="Genomic_DNA"/>
</dbReference>
<keyword evidence="4" id="KW-1185">Reference proteome</keyword>
<feature type="domain" description="Retroviral polymerase SH3-like" evidence="2">
    <location>
        <begin position="1"/>
        <end position="37"/>
    </location>
</feature>
<dbReference type="PANTHER" id="PTHR11439">
    <property type="entry name" value="GAG-POL-RELATED RETROTRANSPOSON"/>
    <property type="match status" value="1"/>
</dbReference>
<sequence length="323" mass="37216">MMGYFNFKKGYRLYNLDRHQLLFSRDIKFFESIFSFKDFITKKAGTTTNVFIDLSHIKNFENEYLEVPNDDERVDPSLKSDHKSQSDSSHSFVPRESVNANDFLSGNFRNDAQSSDDIFVAQDGNKTKAFFEASKFAHWTGAMNNEINALLKNDTWEVTKLPKDRKAIDVNNAFLYGNLVETVYMKPPEGCFPSGDNKFMHSPLKSHLKAAFKILRYLKGSQGLGIRITKCPVSLYCDSNLAIKIAANPVLHERTKLLEIDLHFVKEKILHGVVKTVKVDSANQFEISSQKDWKQFNIRVCFTNLRCLIFTRLKLRGMLKYSF</sequence>
<name>A0ABQ4X672_9ASTR</name>
<comment type="caution">
    <text evidence="3">The sequence shown here is derived from an EMBL/GenBank/DDBJ whole genome shotgun (WGS) entry which is preliminary data.</text>
</comment>
<feature type="region of interest" description="Disordered" evidence="1">
    <location>
        <begin position="71"/>
        <end position="93"/>
    </location>
</feature>
<evidence type="ECO:0000259" key="2">
    <source>
        <dbReference type="Pfam" id="PF25597"/>
    </source>
</evidence>
<dbReference type="Proteomes" id="UP001151760">
    <property type="component" value="Unassembled WGS sequence"/>
</dbReference>